<keyword evidence="1" id="KW-1133">Transmembrane helix</keyword>
<dbReference type="AlphaFoldDB" id="A0A220ML09"/>
<keyword evidence="1" id="KW-0812">Transmembrane</keyword>
<dbReference type="Pfam" id="PF11667">
    <property type="entry name" value="DUF3267"/>
    <property type="match status" value="1"/>
</dbReference>
<accession>A0A220ML09</accession>
<gene>
    <name evidence="2" type="ORF">BP422_19210</name>
</gene>
<sequence>MRITTKLPQYHENVHVELMKNEWIPLKEPQSLGRATLLSIPFMLINALIAFGIIHIFSPITFQEIGLTSDSLSISIDFGVLFFLLALVIFHECLHLIFIPNFLRSEKTWMGLTLFGGFVATEEKIPKSRYILITIAPFIIISVMLPFLLGFLGLLTTTFKFFILLNAIASSVDMLNLFLVMKQVPKQAILISNGQKTYWKALGND</sequence>
<evidence type="ECO:0000256" key="1">
    <source>
        <dbReference type="SAM" id="Phobius"/>
    </source>
</evidence>
<name>A0A220ML09_9BACL</name>
<reference evidence="2 3" key="1">
    <citation type="submission" date="2016-11" db="EMBL/GenBank/DDBJ databases">
        <authorList>
            <person name="Jaros S."/>
            <person name="Januszkiewicz K."/>
            <person name="Wedrychowicz H."/>
        </authorList>
    </citation>
    <scope>NUCLEOTIDE SEQUENCE [LARGE SCALE GENOMIC DNA]</scope>
    <source>
        <strain evidence="2 3">NF2</strain>
    </source>
</reference>
<protein>
    <recommendedName>
        <fullName evidence="4">DUF3267 domain-containing protein</fullName>
    </recommendedName>
</protein>
<dbReference type="EMBL" id="CP018145">
    <property type="protein sequence ID" value="ASJ55489.1"/>
    <property type="molecule type" value="Genomic_DNA"/>
</dbReference>
<feature type="transmembrane region" description="Helical" evidence="1">
    <location>
        <begin position="130"/>
        <end position="155"/>
    </location>
</feature>
<dbReference type="KEGG" id="bfm:BP422_19210"/>
<dbReference type="RefSeq" id="WP_088909155.1">
    <property type="nucleotide sequence ID" value="NZ_CP018145.1"/>
</dbReference>
<evidence type="ECO:0000313" key="3">
    <source>
        <dbReference type="Proteomes" id="UP000197781"/>
    </source>
</evidence>
<organism evidence="2 3">
    <name type="scientific">Brevibacillus formosus</name>
    <dbReference type="NCBI Taxonomy" id="54913"/>
    <lineage>
        <taxon>Bacteria</taxon>
        <taxon>Bacillati</taxon>
        <taxon>Bacillota</taxon>
        <taxon>Bacilli</taxon>
        <taxon>Bacillales</taxon>
        <taxon>Paenibacillaceae</taxon>
        <taxon>Brevibacillus</taxon>
    </lineage>
</organism>
<feature type="transmembrane region" description="Helical" evidence="1">
    <location>
        <begin position="78"/>
        <end position="103"/>
    </location>
</feature>
<evidence type="ECO:0000313" key="2">
    <source>
        <dbReference type="EMBL" id="ASJ55489.1"/>
    </source>
</evidence>
<proteinExistence type="predicted"/>
<keyword evidence="1" id="KW-0472">Membrane</keyword>
<evidence type="ECO:0008006" key="4">
    <source>
        <dbReference type="Google" id="ProtNLM"/>
    </source>
</evidence>
<feature type="transmembrane region" description="Helical" evidence="1">
    <location>
        <begin position="161"/>
        <end position="181"/>
    </location>
</feature>
<dbReference type="Proteomes" id="UP000197781">
    <property type="component" value="Chromosome"/>
</dbReference>
<feature type="transmembrane region" description="Helical" evidence="1">
    <location>
        <begin position="37"/>
        <end position="58"/>
    </location>
</feature>
<dbReference type="InterPro" id="IPR021683">
    <property type="entry name" value="DUF3267"/>
</dbReference>